<evidence type="ECO:0000313" key="2">
    <source>
        <dbReference type="Proteomes" id="UP001060085"/>
    </source>
</evidence>
<protein>
    <submittedName>
        <fullName evidence="1">Uncharacterized protein</fullName>
    </submittedName>
</protein>
<sequence length="198" mass="22080">MDALVWTITHAVSDPTTTIVFLIHVFPQTKFIPMPLGMIPASQVNPEQRENYMAQETSKRRDFLQKFLNLCSTSKVKVDTILIESDMEAKAILELIPILNITKLVLGTSKSNLRRMRSSSKRGTTAATTEAHILRDAPDFCEVNIICEGKEIAISADPPIPMAESPSPSPLRRSPQPHNHVQLNHDSFTCCFKPKVVS</sequence>
<proteinExistence type="predicted"/>
<accession>A0ACC0BF37</accession>
<evidence type="ECO:0000313" key="1">
    <source>
        <dbReference type="EMBL" id="KAI5671281.1"/>
    </source>
</evidence>
<dbReference type="Proteomes" id="UP001060085">
    <property type="component" value="Linkage Group LG03"/>
</dbReference>
<dbReference type="EMBL" id="CM044703">
    <property type="protein sequence ID" value="KAI5671281.1"/>
    <property type="molecule type" value="Genomic_DNA"/>
</dbReference>
<organism evidence="1 2">
    <name type="scientific">Catharanthus roseus</name>
    <name type="common">Madagascar periwinkle</name>
    <name type="synonym">Vinca rosea</name>
    <dbReference type="NCBI Taxonomy" id="4058"/>
    <lineage>
        <taxon>Eukaryota</taxon>
        <taxon>Viridiplantae</taxon>
        <taxon>Streptophyta</taxon>
        <taxon>Embryophyta</taxon>
        <taxon>Tracheophyta</taxon>
        <taxon>Spermatophyta</taxon>
        <taxon>Magnoliopsida</taxon>
        <taxon>eudicotyledons</taxon>
        <taxon>Gunneridae</taxon>
        <taxon>Pentapetalae</taxon>
        <taxon>asterids</taxon>
        <taxon>lamiids</taxon>
        <taxon>Gentianales</taxon>
        <taxon>Apocynaceae</taxon>
        <taxon>Rauvolfioideae</taxon>
        <taxon>Vinceae</taxon>
        <taxon>Catharanthinae</taxon>
        <taxon>Catharanthus</taxon>
    </lineage>
</organism>
<comment type="caution">
    <text evidence="1">The sequence shown here is derived from an EMBL/GenBank/DDBJ whole genome shotgun (WGS) entry which is preliminary data.</text>
</comment>
<reference evidence="2" key="1">
    <citation type="journal article" date="2023" name="Nat. Plants">
        <title>Single-cell RNA sequencing provides a high-resolution roadmap for understanding the multicellular compartmentation of specialized metabolism.</title>
        <authorList>
            <person name="Sun S."/>
            <person name="Shen X."/>
            <person name="Li Y."/>
            <person name="Li Y."/>
            <person name="Wang S."/>
            <person name="Li R."/>
            <person name="Zhang H."/>
            <person name="Shen G."/>
            <person name="Guo B."/>
            <person name="Wei J."/>
            <person name="Xu J."/>
            <person name="St-Pierre B."/>
            <person name="Chen S."/>
            <person name="Sun C."/>
        </authorList>
    </citation>
    <scope>NUCLEOTIDE SEQUENCE [LARGE SCALE GENOMIC DNA]</scope>
</reference>
<gene>
    <name evidence="1" type="ORF">M9H77_11645</name>
</gene>
<name>A0ACC0BF37_CATRO</name>
<keyword evidence="2" id="KW-1185">Reference proteome</keyword>